<dbReference type="KEGG" id="dmu:Desmu_1127"/>
<sequence length="248" mass="27525">MELIGSGWKNVSLVDVHGSVTFTLWLCGCNLKCPFCHNWRLATGDREVCRPLDVDRLLSEVDSSKGFIDYLHVTGGEPLLQYRGLAGLFRRVKEIGVPVSVNTNLTLYKPLKTLVEEGLIDHVATDLKTPFAELTGTPLSSSTLFKLYVDSLRLVVENEIPLELRIPVAKGLTAGSIEEAVEAVLPVLGKHVDKTTVVVNPLLTKPLVDPRDLEWCSRHCMPDAPEVETVAEAFRRRGFKTVVREVPR</sequence>
<evidence type="ECO:0000256" key="1">
    <source>
        <dbReference type="ARBA" id="ARBA00001966"/>
    </source>
</evidence>
<keyword evidence="6" id="KW-0411">Iron-sulfur</keyword>
<evidence type="ECO:0000256" key="4">
    <source>
        <dbReference type="ARBA" id="ARBA00022723"/>
    </source>
</evidence>
<evidence type="ECO:0000256" key="5">
    <source>
        <dbReference type="ARBA" id="ARBA00023004"/>
    </source>
</evidence>
<keyword evidence="3" id="KW-0949">S-adenosyl-L-methionine</keyword>
<organism evidence="8 9">
    <name type="scientific">Desulfurococcus mucosus (strain ATCC 35584 / DSM 2162 / JCM 9187 / O7/1)</name>
    <dbReference type="NCBI Taxonomy" id="765177"/>
    <lineage>
        <taxon>Archaea</taxon>
        <taxon>Thermoproteota</taxon>
        <taxon>Thermoprotei</taxon>
        <taxon>Desulfurococcales</taxon>
        <taxon>Desulfurococcaceae</taxon>
        <taxon>Desulfurococcus</taxon>
    </lineage>
</organism>
<dbReference type="SFLD" id="SFLDS00029">
    <property type="entry name" value="Radical_SAM"/>
    <property type="match status" value="1"/>
</dbReference>
<dbReference type="Proteomes" id="UP000001068">
    <property type="component" value="Chromosome"/>
</dbReference>
<name>E8RAC3_DESM0</name>
<dbReference type="InterPro" id="IPR013785">
    <property type="entry name" value="Aldolase_TIM"/>
</dbReference>
<evidence type="ECO:0000256" key="3">
    <source>
        <dbReference type="ARBA" id="ARBA00022691"/>
    </source>
</evidence>
<keyword evidence="2" id="KW-0004">4Fe-4S</keyword>
<dbReference type="SUPFAM" id="SSF102114">
    <property type="entry name" value="Radical SAM enzymes"/>
    <property type="match status" value="1"/>
</dbReference>
<dbReference type="CDD" id="cd01335">
    <property type="entry name" value="Radical_SAM"/>
    <property type="match status" value="1"/>
</dbReference>
<evidence type="ECO:0000256" key="2">
    <source>
        <dbReference type="ARBA" id="ARBA00022485"/>
    </source>
</evidence>
<keyword evidence="9" id="KW-1185">Reference proteome</keyword>
<dbReference type="RefSeq" id="WP_013562651.1">
    <property type="nucleotide sequence ID" value="NC_014961.1"/>
</dbReference>
<dbReference type="PROSITE" id="PS51918">
    <property type="entry name" value="RADICAL_SAM"/>
    <property type="match status" value="1"/>
</dbReference>
<dbReference type="GO" id="GO:0003824">
    <property type="term" value="F:catalytic activity"/>
    <property type="evidence" value="ECO:0007669"/>
    <property type="project" value="InterPro"/>
</dbReference>
<accession>E8RAC3</accession>
<comment type="cofactor">
    <cofactor evidence="1">
        <name>[4Fe-4S] cluster</name>
        <dbReference type="ChEBI" id="CHEBI:49883"/>
    </cofactor>
</comment>
<evidence type="ECO:0000313" key="8">
    <source>
        <dbReference type="EMBL" id="ADV65429.1"/>
    </source>
</evidence>
<dbReference type="InterPro" id="IPR058240">
    <property type="entry name" value="rSAM_sf"/>
</dbReference>
<dbReference type="SFLD" id="SFLDG01094">
    <property type="entry name" value="Uncharacterised_Radical_SAM_Su"/>
    <property type="match status" value="1"/>
</dbReference>
<reference evidence="9" key="1">
    <citation type="submission" date="2010-11" db="EMBL/GenBank/DDBJ databases">
        <title>The complete genome of Desulfurococcus mucosus DSM 2162.</title>
        <authorList>
            <consortium name="US DOE Joint Genome Institute (JGI-PGF)"/>
            <person name="Lucas S."/>
            <person name="Copeland A."/>
            <person name="Lapidus A."/>
            <person name="Bruce D."/>
            <person name="Goodwin L."/>
            <person name="Pitluck S."/>
            <person name="Kyrpides N."/>
            <person name="Mavromatis K."/>
            <person name="Pagani I."/>
            <person name="Ivanova N."/>
            <person name="Ovchinnikova G."/>
            <person name="Chertkov O."/>
            <person name="Held B."/>
            <person name="Brettin T."/>
            <person name="Detter J.C."/>
            <person name="Tapia R."/>
            <person name="Han C."/>
            <person name="Land M."/>
            <person name="Hauser L."/>
            <person name="Markowitz V."/>
            <person name="Cheng J.-F."/>
            <person name="Hugenholtz P."/>
            <person name="Woyke T."/>
            <person name="Wu D."/>
            <person name="Wirth R."/>
            <person name="Bilek Y."/>
            <person name="Hader T."/>
            <person name="Klenk H.-P."/>
            <person name="Eisen J.A."/>
        </authorList>
    </citation>
    <scope>NUCLEOTIDE SEQUENCE [LARGE SCALE GENOMIC DNA]</scope>
    <source>
        <strain evidence="9">ATCC 35584 / DSM 2162 / JCM 9187 / O7/1</strain>
    </source>
</reference>
<gene>
    <name evidence="8" type="ordered locus">Desmu_1127</name>
</gene>
<dbReference type="InterPro" id="IPR012840">
    <property type="entry name" value="NrdG2"/>
</dbReference>
<dbReference type="NCBIfam" id="TIGR02495">
    <property type="entry name" value="NrdG2"/>
    <property type="match status" value="1"/>
</dbReference>
<keyword evidence="4" id="KW-0479">Metal-binding</keyword>
<protein>
    <submittedName>
        <fullName evidence="8">Anaerobic ribonucleoside-triphosphate reductase activating protein</fullName>
    </submittedName>
</protein>
<dbReference type="AlphaFoldDB" id="E8RAC3"/>
<proteinExistence type="predicted"/>
<evidence type="ECO:0000259" key="7">
    <source>
        <dbReference type="PROSITE" id="PS51918"/>
    </source>
</evidence>
<dbReference type="GeneID" id="10153838"/>
<keyword evidence="5" id="KW-0408">Iron</keyword>
<dbReference type="GO" id="GO:0051539">
    <property type="term" value="F:4 iron, 4 sulfur cluster binding"/>
    <property type="evidence" value="ECO:0007669"/>
    <property type="project" value="UniProtKB-KW"/>
</dbReference>
<dbReference type="EMBL" id="CP002363">
    <property type="protein sequence ID" value="ADV65429.1"/>
    <property type="molecule type" value="Genomic_DNA"/>
</dbReference>
<feature type="domain" description="Radical SAM core" evidence="7">
    <location>
        <begin position="12"/>
        <end position="240"/>
    </location>
</feature>
<evidence type="ECO:0000313" key="9">
    <source>
        <dbReference type="Proteomes" id="UP000001068"/>
    </source>
</evidence>
<dbReference type="STRING" id="765177.Desmu_1127"/>
<dbReference type="GO" id="GO:0046872">
    <property type="term" value="F:metal ion binding"/>
    <property type="evidence" value="ECO:0007669"/>
    <property type="project" value="UniProtKB-KW"/>
</dbReference>
<dbReference type="Gene3D" id="3.20.20.70">
    <property type="entry name" value="Aldolase class I"/>
    <property type="match status" value="1"/>
</dbReference>
<evidence type="ECO:0000256" key="6">
    <source>
        <dbReference type="ARBA" id="ARBA00023014"/>
    </source>
</evidence>
<reference evidence="8 9" key="2">
    <citation type="journal article" date="2011" name="Stand. Genomic Sci.">
        <title>Complete genome sequence of Desulfurococcus mucosus type strain (O7/1).</title>
        <authorList>
            <person name="Wirth R."/>
            <person name="Chertkov O."/>
            <person name="Held B."/>
            <person name="Lapidus A."/>
            <person name="Nolan M."/>
            <person name="Lucas S."/>
            <person name="Hammon N."/>
            <person name="Deshpande S."/>
            <person name="Cheng J.F."/>
            <person name="Tapia R."/>
            <person name="Han C."/>
            <person name="Goodwin L."/>
            <person name="Pitluck S."/>
            <person name="Liolios K."/>
            <person name="Ioanna P."/>
            <person name="Ivanova N."/>
            <person name="Mavromatis K."/>
            <person name="Mikhailova N."/>
            <person name="Pati A."/>
            <person name="Chen A."/>
            <person name="Palaniappan K."/>
            <person name="Land M."/>
            <person name="Hauser L."/>
            <person name="Chang Y.J."/>
            <person name="Jeffries C.D."/>
            <person name="Bilek Y."/>
            <person name="Hader T."/>
            <person name="Rohde M."/>
            <person name="Spring S."/>
            <person name="Sikorski J."/>
            <person name="Goker M."/>
            <person name="Woyke T."/>
            <person name="Bristow J."/>
            <person name="Eisen J.A."/>
            <person name="Markowitz V."/>
            <person name="Hugenholtz P."/>
            <person name="Kyrpides N.C."/>
            <person name="Klenk H.P."/>
        </authorList>
    </citation>
    <scope>NUCLEOTIDE SEQUENCE [LARGE SCALE GENOMIC DNA]</scope>
    <source>
        <strain evidence="9">ATCC 35584 / DSM 2162 / JCM 9187 / O7/1</strain>
    </source>
</reference>
<dbReference type="InterPro" id="IPR034457">
    <property type="entry name" value="Organic_radical-activating"/>
</dbReference>
<dbReference type="eggNOG" id="arCOG00952">
    <property type="taxonomic scope" value="Archaea"/>
</dbReference>
<dbReference type="HOGENOM" id="CLU_078147_2_1_2"/>
<dbReference type="PANTHER" id="PTHR30352">
    <property type="entry name" value="PYRUVATE FORMATE-LYASE-ACTIVATING ENZYME"/>
    <property type="match status" value="1"/>
</dbReference>
<dbReference type="InterPro" id="IPR007197">
    <property type="entry name" value="rSAM"/>
</dbReference>
<dbReference type="Pfam" id="PF04055">
    <property type="entry name" value="Radical_SAM"/>
    <property type="match status" value="1"/>
</dbReference>